<dbReference type="Proteomes" id="UP000241201">
    <property type="component" value="Unassembled WGS sequence"/>
</dbReference>
<dbReference type="Gene3D" id="3.40.50.300">
    <property type="entry name" value="P-loop containing nucleotide triphosphate hydrolases"/>
    <property type="match status" value="1"/>
</dbReference>
<dbReference type="GO" id="GO:0016887">
    <property type="term" value="F:ATP hydrolysis activity"/>
    <property type="evidence" value="ECO:0007669"/>
    <property type="project" value="InterPro"/>
</dbReference>
<organism evidence="6 7">
    <name type="scientific">Faecalibacillus faecis</name>
    <dbReference type="NCBI Taxonomy" id="1982628"/>
    <lineage>
        <taxon>Bacteria</taxon>
        <taxon>Bacillati</taxon>
        <taxon>Bacillota</taxon>
        <taxon>Erysipelotrichia</taxon>
        <taxon>Erysipelotrichales</taxon>
        <taxon>Coprobacillaceae</taxon>
        <taxon>Faecalibacillus</taxon>
    </lineage>
</organism>
<dbReference type="PANTHER" id="PTHR42798:SF7">
    <property type="entry name" value="ALPHA-D-RIBOSE 1-METHYLPHOSPHONATE 5-TRIPHOSPHATE SYNTHASE SUBUNIT PHNL"/>
    <property type="match status" value="1"/>
</dbReference>
<dbReference type="FunFam" id="3.40.50.300:FF:000032">
    <property type="entry name" value="Export ABC transporter ATP-binding protein"/>
    <property type="match status" value="1"/>
</dbReference>
<keyword evidence="4 6" id="KW-0067">ATP-binding</keyword>
<dbReference type="InterPro" id="IPR003439">
    <property type="entry name" value="ABC_transporter-like_ATP-bd"/>
</dbReference>
<dbReference type="SUPFAM" id="SSF52540">
    <property type="entry name" value="P-loop containing nucleoside triphosphate hydrolases"/>
    <property type="match status" value="1"/>
</dbReference>
<dbReference type="InterPro" id="IPR027417">
    <property type="entry name" value="P-loop_NTPase"/>
</dbReference>
<evidence type="ECO:0000313" key="7">
    <source>
        <dbReference type="Proteomes" id="UP000241201"/>
    </source>
</evidence>
<dbReference type="GO" id="GO:0022857">
    <property type="term" value="F:transmembrane transporter activity"/>
    <property type="evidence" value="ECO:0007669"/>
    <property type="project" value="UniProtKB-ARBA"/>
</dbReference>
<dbReference type="PROSITE" id="PS50893">
    <property type="entry name" value="ABC_TRANSPORTER_2"/>
    <property type="match status" value="1"/>
</dbReference>
<gene>
    <name evidence="6" type="ORF">C7U55_01005</name>
</gene>
<evidence type="ECO:0000259" key="5">
    <source>
        <dbReference type="PROSITE" id="PS50893"/>
    </source>
</evidence>
<accession>A0A2T3G3P9</accession>
<protein>
    <submittedName>
        <fullName evidence="6">ABC transporter ATP-binding protein</fullName>
    </submittedName>
</protein>
<dbReference type="CDD" id="cd03255">
    <property type="entry name" value="ABC_MJ0796_LolCDE_FtsE"/>
    <property type="match status" value="1"/>
</dbReference>
<dbReference type="PROSITE" id="PS00211">
    <property type="entry name" value="ABC_TRANSPORTER_1"/>
    <property type="match status" value="1"/>
</dbReference>
<evidence type="ECO:0000256" key="2">
    <source>
        <dbReference type="ARBA" id="ARBA00022448"/>
    </source>
</evidence>
<keyword evidence="2" id="KW-0813">Transport</keyword>
<keyword evidence="7" id="KW-1185">Reference proteome</keyword>
<dbReference type="Pfam" id="PF00005">
    <property type="entry name" value="ABC_tran"/>
    <property type="match status" value="1"/>
</dbReference>
<dbReference type="InterPro" id="IPR017871">
    <property type="entry name" value="ABC_transporter-like_CS"/>
</dbReference>
<dbReference type="RefSeq" id="WP_106986951.1">
    <property type="nucleotide sequence ID" value="NZ_DAWBWI010000270.1"/>
</dbReference>
<name>A0A2T3G3P9_9FIRM</name>
<reference evidence="7" key="1">
    <citation type="submission" date="2018-03" db="EMBL/GenBank/DDBJ databases">
        <title>Lachnoclostridium SNUG30370 gen.nov., sp.nov., isolated from human faeces.</title>
        <authorList>
            <person name="Seo B."/>
            <person name="Jeon K."/>
            <person name="Ko G."/>
        </authorList>
    </citation>
    <scope>NUCLEOTIDE SEQUENCE [LARGE SCALE GENOMIC DNA]</scope>
    <source>
        <strain evidence="7">SNUG30370</strain>
    </source>
</reference>
<comment type="similarity">
    <text evidence="1">Belongs to the ABC transporter superfamily.</text>
</comment>
<evidence type="ECO:0000256" key="1">
    <source>
        <dbReference type="ARBA" id="ARBA00005417"/>
    </source>
</evidence>
<dbReference type="InterPro" id="IPR003593">
    <property type="entry name" value="AAA+_ATPase"/>
</dbReference>
<dbReference type="PANTHER" id="PTHR42798">
    <property type="entry name" value="LIPOPROTEIN-RELEASING SYSTEM ATP-BINDING PROTEIN LOLD"/>
    <property type="match status" value="1"/>
</dbReference>
<evidence type="ECO:0000313" key="6">
    <source>
        <dbReference type="EMBL" id="PST42166.1"/>
    </source>
</evidence>
<dbReference type="EMBL" id="PYLP01000001">
    <property type="protein sequence ID" value="PST42166.1"/>
    <property type="molecule type" value="Genomic_DNA"/>
</dbReference>
<dbReference type="GeneID" id="77469683"/>
<dbReference type="InterPro" id="IPR017911">
    <property type="entry name" value="MacB-like_ATP-bd"/>
</dbReference>
<sequence>MSLLNVKHLQKIYSTRFSNQKVEALKDVSFDVEEGEYIAIMGESGSGKTTLLNILASLDKPTSGEVLLDGKDLTKISDKHISAFRRDNLGFVFQDFNLLDTFNVADNIYLPLVLSKEPYALMKPKLEKLAKPLGINHLLEKYPYEISGGQKQRVAVARALITHPKIILADEPTGALDSKSTDQLLSIFDQIHQSGQTILMVTHSSKAASYASRVLFIKDGQIFHQLYKGDMSNQEMYQAISDTLTMLLSGGQ</sequence>
<evidence type="ECO:0000256" key="3">
    <source>
        <dbReference type="ARBA" id="ARBA00022741"/>
    </source>
</evidence>
<proteinExistence type="inferred from homology"/>
<dbReference type="GO" id="GO:0005524">
    <property type="term" value="F:ATP binding"/>
    <property type="evidence" value="ECO:0007669"/>
    <property type="project" value="UniProtKB-KW"/>
</dbReference>
<dbReference type="AlphaFoldDB" id="A0A2T3G3P9"/>
<comment type="caution">
    <text evidence="6">The sequence shown here is derived from an EMBL/GenBank/DDBJ whole genome shotgun (WGS) entry which is preliminary data.</text>
</comment>
<feature type="domain" description="ABC transporter" evidence="5">
    <location>
        <begin position="4"/>
        <end position="244"/>
    </location>
</feature>
<keyword evidence="3" id="KW-0547">Nucleotide-binding</keyword>
<dbReference type="SMART" id="SM00382">
    <property type="entry name" value="AAA"/>
    <property type="match status" value="1"/>
</dbReference>
<dbReference type="GO" id="GO:0098796">
    <property type="term" value="C:membrane protein complex"/>
    <property type="evidence" value="ECO:0007669"/>
    <property type="project" value="UniProtKB-ARBA"/>
</dbReference>
<evidence type="ECO:0000256" key="4">
    <source>
        <dbReference type="ARBA" id="ARBA00022840"/>
    </source>
</evidence>